<evidence type="ECO:0000313" key="2">
    <source>
        <dbReference type="EMBL" id="JAP85402.1"/>
    </source>
</evidence>
<accession>A0A131Z3N4</accession>
<organism evidence="2">
    <name type="scientific">Rhipicephalus appendiculatus</name>
    <name type="common">Brown ear tick</name>
    <dbReference type="NCBI Taxonomy" id="34631"/>
    <lineage>
        <taxon>Eukaryota</taxon>
        <taxon>Metazoa</taxon>
        <taxon>Ecdysozoa</taxon>
        <taxon>Arthropoda</taxon>
        <taxon>Chelicerata</taxon>
        <taxon>Arachnida</taxon>
        <taxon>Acari</taxon>
        <taxon>Parasitiformes</taxon>
        <taxon>Ixodida</taxon>
        <taxon>Ixodoidea</taxon>
        <taxon>Ixodidae</taxon>
        <taxon>Rhipicephalinae</taxon>
        <taxon>Rhipicephalus</taxon>
        <taxon>Rhipicephalus</taxon>
    </lineage>
</organism>
<dbReference type="EMBL" id="GEDV01003155">
    <property type="protein sequence ID" value="JAP85402.1"/>
    <property type="molecule type" value="Transcribed_RNA"/>
</dbReference>
<keyword evidence="1" id="KW-0732">Signal</keyword>
<proteinExistence type="predicted"/>
<name>A0A131Z3N4_RHIAP</name>
<protein>
    <submittedName>
        <fullName evidence="2">Lipocalin</fullName>
    </submittedName>
</protein>
<dbReference type="AlphaFoldDB" id="A0A131Z3N4"/>
<dbReference type="Gene3D" id="2.40.128.20">
    <property type="match status" value="1"/>
</dbReference>
<reference evidence="2" key="1">
    <citation type="journal article" date="2016" name="Ticks Tick Borne Dis.">
        <title>De novo assembly and annotation of the salivary gland transcriptome of Rhipicephalus appendiculatus male and female ticks during blood feeding.</title>
        <authorList>
            <person name="de Castro M.H."/>
            <person name="de Klerk D."/>
            <person name="Pienaar R."/>
            <person name="Latif A.A."/>
            <person name="Rees D.J."/>
            <person name="Mans B.J."/>
        </authorList>
    </citation>
    <scope>NUCLEOTIDE SEQUENCE</scope>
    <source>
        <tissue evidence="2">Salivary glands</tissue>
    </source>
</reference>
<evidence type="ECO:0000256" key="1">
    <source>
        <dbReference type="SAM" id="SignalP"/>
    </source>
</evidence>
<dbReference type="InterPro" id="IPR012674">
    <property type="entry name" value="Calycin"/>
</dbReference>
<sequence length="210" mass="23892">MKRLCAVAMVVCLVLLFALCLKPTQSFSFLPFKRKKAYDIRKFLNTEEPIWTYNTSMRANVWCEVSVKVNVTDSSIFFTRSSYDRKGRTTALLEGKFVSDRKKHMDMSSPDGVYTLNEDIVYMSDDRGCAVIMVTSSFDGQKETFDLRVRNSSLASGITEKCQRKFNKRVPEGQVIYKPQCQRILDRGEVVVGNTEQGLIPANAPSWTPL</sequence>
<feature type="signal peptide" evidence="1">
    <location>
        <begin position="1"/>
        <end position="26"/>
    </location>
</feature>
<feature type="chain" id="PRO_5007286601" evidence="1">
    <location>
        <begin position="27"/>
        <end position="210"/>
    </location>
</feature>